<evidence type="ECO:0000313" key="3">
    <source>
        <dbReference type="Proteomes" id="UP000295733"/>
    </source>
</evidence>
<organism evidence="2 3">
    <name type="scientific">Rhodovulum adriaticum</name>
    <name type="common">Rhodopseudomonas adriatica</name>
    <dbReference type="NCBI Taxonomy" id="35804"/>
    <lineage>
        <taxon>Bacteria</taxon>
        <taxon>Pseudomonadati</taxon>
        <taxon>Pseudomonadota</taxon>
        <taxon>Alphaproteobacteria</taxon>
        <taxon>Rhodobacterales</taxon>
        <taxon>Paracoccaceae</taxon>
        <taxon>Rhodovulum</taxon>
    </lineage>
</organism>
<keyword evidence="1" id="KW-0812">Transmembrane</keyword>
<feature type="transmembrane region" description="Helical" evidence="1">
    <location>
        <begin position="311"/>
        <end position="330"/>
    </location>
</feature>
<evidence type="ECO:0000256" key="1">
    <source>
        <dbReference type="SAM" id="Phobius"/>
    </source>
</evidence>
<proteinExistence type="predicted"/>
<dbReference type="EMBL" id="SLXL01000017">
    <property type="protein sequence ID" value="TCP20745.1"/>
    <property type="molecule type" value="Genomic_DNA"/>
</dbReference>
<protein>
    <submittedName>
        <fullName evidence="2">Uncharacterized protein</fullName>
    </submittedName>
</protein>
<feature type="transmembrane region" description="Helical" evidence="1">
    <location>
        <begin position="91"/>
        <end position="118"/>
    </location>
</feature>
<feature type="transmembrane region" description="Helical" evidence="1">
    <location>
        <begin position="367"/>
        <end position="384"/>
    </location>
</feature>
<feature type="transmembrane region" description="Helical" evidence="1">
    <location>
        <begin position="336"/>
        <end position="355"/>
    </location>
</feature>
<keyword evidence="1" id="KW-1133">Transmembrane helix</keyword>
<accession>A0A4R2NHU8</accession>
<dbReference type="RefSeq" id="WP_165919022.1">
    <property type="nucleotide sequence ID" value="NZ_NRRP01000030.1"/>
</dbReference>
<feature type="transmembrane region" description="Helical" evidence="1">
    <location>
        <begin position="26"/>
        <end position="43"/>
    </location>
</feature>
<feature type="transmembrane region" description="Helical" evidence="1">
    <location>
        <begin position="138"/>
        <end position="155"/>
    </location>
</feature>
<keyword evidence="1" id="KW-0472">Membrane</keyword>
<gene>
    <name evidence="2" type="ORF">EV656_11718</name>
</gene>
<comment type="caution">
    <text evidence="2">The sequence shown here is derived from an EMBL/GenBank/DDBJ whole genome shotgun (WGS) entry which is preliminary data.</text>
</comment>
<dbReference type="Proteomes" id="UP000295733">
    <property type="component" value="Unassembled WGS sequence"/>
</dbReference>
<evidence type="ECO:0000313" key="2">
    <source>
        <dbReference type="EMBL" id="TCP20745.1"/>
    </source>
</evidence>
<name>A0A4R2NHU8_RHOAD</name>
<sequence length="427" mass="48173">MAGMLLAPPLLLVEAWRTRSHRYRHLLLTAFFAVYGATIGIAYDPTGAGADGVRHLLKVYIHYGDLAFDDFLRELWEILTFQVGTSPNKDVYIHVISYFVGGVLGVPALFFFVVGAVYGYFFSGSMLIIFRDWGKARLPLITLFLIANFFLLKNIEGVNTVRTWTGLWVLVYGSLQYYRTRRLRYLVLMAMPPFIHVGYFVMALPAYAVLIFGSRVSLYAVLFILSSTTTLISPGSFVEVASTTERGVSSVNSYYREETASAEQVLAQTSGNRIWFVLAKLNVQRWALNVFIYTLLVCGVLTLTMNAYERWIASIGLLTLTLSNSLWFMYAIHNRAWTIGAVFLGAAFIMIRLRVADRFKVPRGKSLYQLGMVSSAVLFVPYFAYNLSLFLDFPSFFLLGAPFTVWLDPSVNLTIKEALRALIYGIL</sequence>
<keyword evidence="3" id="KW-1185">Reference proteome</keyword>
<feature type="transmembrane region" description="Helical" evidence="1">
    <location>
        <begin position="286"/>
        <end position="304"/>
    </location>
</feature>
<reference evidence="2 3" key="1">
    <citation type="submission" date="2019-03" db="EMBL/GenBank/DDBJ databases">
        <title>Genomic Encyclopedia of Type Strains, Phase IV (KMG-IV): sequencing the most valuable type-strain genomes for metagenomic binning, comparative biology and taxonomic classification.</title>
        <authorList>
            <person name="Goeker M."/>
        </authorList>
    </citation>
    <scope>NUCLEOTIDE SEQUENCE [LARGE SCALE GENOMIC DNA]</scope>
    <source>
        <strain evidence="2 3">DSM 2781</strain>
    </source>
</reference>
<dbReference type="AlphaFoldDB" id="A0A4R2NHU8"/>